<sequence length="276" mass="31933">MSKTINPRTKSNILKNTFQSIFSVRNDLNYKVISILGLKFKIHDKKLDSRVLSENERIAHCISVSNLHREVFPKYKNINYGKEVVLIATGPSLKHFIPVKDAVYVGVNRAFTYDKAKFDYLFVQDYSDATREYFDNFMAYKGAKKFCGIVAEEIWPQSVIPESKCLNAERYYVDPPFYRTHFTRDIANEAMGDSYSIVFPAMQFILWTNPKRIYIVGCDCNTSGHFNCQKNNLNTERVIEGWIKIREFAKIHYPDTEIISVNPVGLKGLFKDITTT</sequence>
<protein>
    <recommendedName>
        <fullName evidence="3">DUF115 domain-containing protein</fullName>
    </recommendedName>
</protein>
<evidence type="ECO:0008006" key="3">
    <source>
        <dbReference type="Google" id="ProtNLM"/>
    </source>
</evidence>
<comment type="caution">
    <text evidence="1">The sequence shown here is derived from an EMBL/GenBank/DDBJ whole genome shotgun (WGS) entry which is preliminary data.</text>
</comment>
<dbReference type="Proteomes" id="UP000823632">
    <property type="component" value="Unassembled WGS sequence"/>
</dbReference>
<reference evidence="1" key="2">
    <citation type="journal article" date="2021" name="PeerJ">
        <title>Extensive microbial diversity within the chicken gut microbiome revealed by metagenomics and culture.</title>
        <authorList>
            <person name="Gilroy R."/>
            <person name="Ravi A."/>
            <person name="Getino M."/>
            <person name="Pursley I."/>
            <person name="Horton D.L."/>
            <person name="Alikhan N.F."/>
            <person name="Baker D."/>
            <person name="Gharbi K."/>
            <person name="Hall N."/>
            <person name="Watson M."/>
            <person name="Adriaenssens E.M."/>
            <person name="Foster-Nyarko E."/>
            <person name="Jarju S."/>
            <person name="Secka A."/>
            <person name="Antonio M."/>
            <person name="Oren A."/>
            <person name="Chaudhuri R.R."/>
            <person name="La Ragione R."/>
            <person name="Hildebrand F."/>
            <person name="Pallen M.J."/>
        </authorList>
    </citation>
    <scope>NUCLEOTIDE SEQUENCE</scope>
    <source>
        <strain evidence="1">10192</strain>
    </source>
</reference>
<evidence type="ECO:0000313" key="1">
    <source>
        <dbReference type="EMBL" id="MBO8430746.1"/>
    </source>
</evidence>
<dbReference type="EMBL" id="JADIND010000106">
    <property type="protein sequence ID" value="MBO8430746.1"/>
    <property type="molecule type" value="Genomic_DNA"/>
</dbReference>
<proteinExistence type="predicted"/>
<evidence type="ECO:0000313" key="2">
    <source>
        <dbReference type="Proteomes" id="UP000823632"/>
    </source>
</evidence>
<reference evidence="1" key="1">
    <citation type="submission" date="2020-10" db="EMBL/GenBank/DDBJ databases">
        <authorList>
            <person name="Gilroy R."/>
        </authorList>
    </citation>
    <scope>NUCLEOTIDE SEQUENCE</scope>
    <source>
        <strain evidence="1">10192</strain>
    </source>
</reference>
<dbReference type="AlphaFoldDB" id="A0A9D9GZG3"/>
<name>A0A9D9GZG3_9BACT</name>
<accession>A0A9D9GZG3</accession>
<gene>
    <name evidence="1" type="ORF">IAC76_05100</name>
</gene>
<organism evidence="1 2">
    <name type="scientific">Candidatus Scatousia excrementipullorum</name>
    <dbReference type="NCBI Taxonomy" id="2840936"/>
    <lineage>
        <taxon>Bacteria</taxon>
        <taxon>Candidatus Scatousia</taxon>
    </lineage>
</organism>